<evidence type="ECO:0000313" key="1">
    <source>
        <dbReference type="EMBL" id="GIJ75227.1"/>
    </source>
</evidence>
<reference evidence="1" key="1">
    <citation type="submission" date="2021-01" db="EMBL/GenBank/DDBJ databases">
        <title>Whole genome shotgun sequence of Virgisporangium ochraceum NBRC 16418.</title>
        <authorList>
            <person name="Komaki H."/>
            <person name="Tamura T."/>
        </authorList>
    </citation>
    <scope>NUCLEOTIDE SEQUENCE</scope>
    <source>
        <strain evidence="1">NBRC 16418</strain>
    </source>
</reference>
<dbReference type="EMBL" id="BOPH01000152">
    <property type="protein sequence ID" value="GIJ75227.1"/>
    <property type="molecule type" value="Genomic_DNA"/>
</dbReference>
<sequence>MFVLRRRSVRGAVPVLLRVCAAALVGCSPPKRVNSAVLLRDGRPTVVVHLCSGRDRLTGLDLYESGPQPSGSTGAE</sequence>
<keyword evidence="2" id="KW-1185">Reference proteome</keyword>
<accession>A0A8J4A3M4</accession>
<dbReference type="Proteomes" id="UP000635606">
    <property type="component" value="Unassembled WGS sequence"/>
</dbReference>
<gene>
    <name evidence="1" type="ORF">Voc01_101440</name>
</gene>
<dbReference type="AlphaFoldDB" id="A0A8J4A3M4"/>
<organism evidence="1 2">
    <name type="scientific">Virgisporangium ochraceum</name>
    <dbReference type="NCBI Taxonomy" id="65505"/>
    <lineage>
        <taxon>Bacteria</taxon>
        <taxon>Bacillati</taxon>
        <taxon>Actinomycetota</taxon>
        <taxon>Actinomycetes</taxon>
        <taxon>Micromonosporales</taxon>
        <taxon>Micromonosporaceae</taxon>
        <taxon>Virgisporangium</taxon>
    </lineage>
</organism>
<name>A0A8J4A3M4_9ACTN</name>
<dbReference type="RefSeq" id="WP_203934999.1">
    <property type="nucleotide sequence ID" value="NZ_BOPH01000152.1"/>
</dbReference>
<evidence type="ECO:0000313" key="2">
    <source>
        <dbReference type="Proteomes" id="UP000635606"/>
    </source>
</evidence>
<protein>
    <submittedName>
        <fullName evidence="1">Uncharacterized protein</fullName>
    </submittedName>
</protein>
<proteinExistence type="predicted"/>
<comment type="caution">
    <text evidence="1">The sequence shown here is derived from an EMBL/GenBank/DDBJ whole genome shotgun (WGS) entry which is preliminary data.</text>
</comment>